<proteinExistence type="predicted"/>
<feature type="domain" description="HTH rpiR-type" evidence="4">
    <location>
        <begin position="1"/>
        <end position="74"/>
    </location>
</feature>
<dbReference type="CDD" id="cd05013">
    <property type="entry name" value="SIS_RpiR"/>
    <property type="match status" value="1"/>
</dbReference>
<dbReference type="PROSITE" id="PS51464">
    <property type="entry name" value="SIS"/>
    <property type="match status" value="1"/>
</dbReference>
<dbReference type="InterPro" id="IPR046348">
    <property type="entry name" value="SIS_dom_sf"/>
</dbReference>
<dbReference type="GO" id="GO:0003700">
    <property type="term" value="F:DNA-binding transcription factor activity"/>
    <property type="evidence" value="ECO:0007669"/>
    <property type="project" value="InterPro"/>
</dbReference>
<dbReference type="InterPro" id="IPR009057">
    <property type="entry name" value="Homeodomain-like_sf"/>
</dbReference>
<dbReference type="Gene3D" id="3.40.50.10490">
    <property type="entry name" value="Glucose-6-phosphate isomerase like protein, domain 1"/>
    <property type="match status" value="1"/>
</dbReference>
<protein>
    <submittedName>
        <fullName evidence="6">RpiR family transcriptional regulator</fullName>
    </submittedName>
</protein>
<dbReference type="RefSeq" id="WP_066449905.1">
    <property type="nucleotide sequence ID" value="NZ_JANKBF010000012.1"/>
</dbReference>
<reference evidence="6 7" key="1">
    <citation type="submission" date="2019-03" db="EMBL/GenBank/DDBJ databases">
        <title>Genomic Encyclopedia of Type Strains, Phase IV (KMG-IV): sequencing the most valuable type-strain genomes for metagenomic binning, comparative biology and taxonomic classification.</title>
        <authorList>
            <person name="Goeker M."/>
        </authorList>
    </citation>
    <scope>NUCLEOTIDE SEQUENCE [LARGE SCALE GENOMIC DNA]</scope>
    <source>
        <strain evidence="6 7">DSM 29487</strain>
    </source>
</reference>
<evidence type="ECO:0000256" key="2">
    <source>
        <dbReference type="ARBA" id="ARBA00023125"/>
    </source>
</evidence>
<evidence type="ECO:0000313" key="7">
    <source>
        <dbReference type="Proteomes" id="UP000295515"/>
    </source>
</evidence>
<organism evidence="6 7">
    <name type="scientific">Longibaculum muris</name>
    <dbReference type="NCBI Taxonomy" id="1796628"/>
    <lineage>
        <taxon>Bacteria</taxon>
        <taxon>Bacillati</taxon>
        <taxon>Bacillota</taxon>
        <taxon>Erysipelotrichia</taxon>
        <taxon>Erysipelotrichales</taxon>
        <taxon>Coprobacillaceae</taxon>
        <taxon>Longibaculum</taxon>
    </lineage>
</organism>
<evidence type="ECO:0000259" key="4">
    <source>
        <dbReference type="PROSITE" id="PS51071"/>
    </source>
</evidence>
<comment type="caution">
    <text evidence="6">The sequence shown here is derived from an EMBL/GenBank/DDBJ whole genome shotgun (WGS) entry which is preliminary data.</text>
</comment>
<keyword evidence="7" id="KW-1185">Reference proteome</keyword>
<dbReference type="PANTHER" id="PTHR30514:SF10">
    <property type="entry name" value="MURR_RPIR FAMILY TRANSCRIPTIONAL REGULATOR"/>
    <property type="match status" value="1"/>
</dbReference>
<dbReference type="SUPFAM" id="SSF46689">
    <property type="entry name" value="Homeodomain-like"/>
    <property type="match status" value="1"/>
</dbReference>
<dbReference type="PROSITE" id="PS51071">
    <property type="entry name" value="HTH_RPIR"/>
    <property type="match status" value="1"/>
</dbReference>
<sequence>MIKTLFETTPLTAQEKVIVQYIQDHPDCLLEHNAKELAQLTYVSSPTIIRFVKKLGFQGYHDFQLTYVQEYMLHQKNISSRLNQESSINDVIEILPQIYQQVFHETKNMMQKASFVRTINYMLQAKQIDFYANDNNYSEVQSACLKLNALGIRAQAFNTLSQHYVDTFQSQDVLSFVVSHSGKNQTMVDAAYYLRKRRSRVIAITGVIDPTLSLICNESLYIDASLHHLPSSIMLYGLSIHYVLDTLITILMIKKDKLEKT</sequence>
<dbReference type="GO" id="GO:0097367">
    <property type="term" value="F:carbohydrate derivative binding"/>
    <property type="evidence" value="ECO:0007669"/>
    <property type="project" value="InterPro"/>
</dbReference>
<keyword evidence="1" id="KW-0805">Transcription regulation</keyword>
<dbReference type="InterPro" id="IPR035472">
    <property type="entry name" value="RpiR-like_SIS"/>
</dbReference>
<dbReference type="SUPFAM" id="SSF53697">
    <property type="entry name" value="SIS domain"/>
    <property type="match status" value="1"/>
</dbReference>
<dbReference type="EMBL" id="SMCQ01000011">
    <property type="protein sequence ID" value="TCV98637.1"/>
    <property type="molecule type" value="Genomic_DNA"/>
</dbReference>
<evidence type="ECO:0000256" key="1">
    <source>
        <dbReference type="ARBA" id="ARBA00023015"/>
    </source>
</evidence>
<dbReference type="InterPro" id="IPR047640">
    <property type="entry name" value="RpiR-like"/>
</dbReference>
<dbReference type="Proteomes" id="UP000295515">
    <property type="component" value="Unassembled WGS sequence"/>
</dbReference>
<dbReference type="AlphaFoldDB" id="A0A4R3YZA3"/>
<dbReference type="GO" id="GO:1901135">
    <property type="term" value="P:carbohydrate derivative metabolic process"/>
    <property type="evidence" value="ECO:0007669"/>
    <property type="project" value="InterPro"/>
</dbReference>
<dbReference type="GO" id="GO:0003677">
    <property type="term" value="F:DNA binding"/>
    <property type="evidence" value="ECO:0007669"/>
    <property type="project" value="UniProtKB-KW"/>
</dbReference>
<gene>
    <name evidence="6" type="ORF">EDD60_11144</name>
</gene>
<name>A0A4R3YZA3_9FIRM</name>
<feature type="domain" description="SIS" evidence="5">
    <location>
        <begin position="118"/>
        <end position="257"/>
    </location>
</feature>
<keyword evidence="2" id="KW-0238">DNA-binding</keyword>
<dbReference type="Gene3D" id="1.10.10.10">
    <property type="entry name" value="Winged helix-like DNA-binding domain superfamily/Winged helix DNA-binding domain"/>
    <property type="match status" value="1"/>
</dbReference>
<dbReference type="Pfam" id="PF13580">
    <property type="entry name" value="SIS_2"/>
    <property type="match status" value="1"/>
</dbReference>
<keyword evidence="3" id="KW-0804">Transcription</keyword>
<evidence type="ECO:0000259" key="5">
    <source>
        <dbReference type="PROSITE" id="PS51464"/>
    </source>
</evidence>
<evidence type="ECO:0000313" key="6">
    <source>
        <dbReference type="EMBL" id="TCV98637.1"/>
    </source>
</evidence>
<dbReference type="GeneID" id="98915513"/>
<accession>A0A4R3YZA3</accession>
<dbReference type="InterPro" id="IPR036388">
    <property type="entry name" value="WH-like_DNA-bd_sf"/>
</dbReference>
<dbReference type="Pfam" id="PF01418">
    <property type="entry name" value="HTH_6"/>
    <property type="match status" value="1"/>
</dbReference>
<dbReference type="PANTHER" id="PTHR30514">
    <property type="entry name" value="GLUCOKINASE"/>
    <property type="match status" value="1"/>
</dbReference>
<dbReference type="InterPro" id="IPR000281">
    <property type="entry name" value="HTH_RpiR"/>
</dbReference>
<evidence type="ECO:0000256" key="3">
    <source>
        <dbReference type="ARBA" id="ARBA00023163"/>
    </source>
</evidence>
<dbReference type="InterPro" id="IPR001347">
    <property type="entry name" value="SIS_dom"/>
</dbReference>